<evidence type="ECO:0000256" key="6">
    <source>
        <dbReference type="SAM" id="Phobius"/>
    </source>
</evidence>
<feature type="transmembrane region" description="Helical" evidence="6">
    <location>
        <begin position="301"/>
        <end position="322"/>
    </location>
</feature>
<name>A0ABT7SSX0_9GAMM</name>
<dbReference type="EMBL" id="JAUCDY010000014">
    <property type="protein sequence ID" value="MDM7858662.1"/>
    <property type="molecule type" value="Genomic_DNA"/>
</dbReference>
<feature type="transmembrane region" description="Helical" evidence="6">
    <location>
        <begin position="102"/>
        <end position="124"/>
    </location>
</feature>
<comment type="caution">
    <text evidence="7">The sequence shown here is derived from an EMBL/GenBank/DDBJ whole genome shotgun (WGS) entry which is preliminary data.</text>
</comment>
<feature type="transmembrane region" description="Helical" evidence="6">
    <location>
        <begin position="71"/>
        <end position="95"/>
    </location>
</feature>
<evidence type="ECO:0000256" key="1">
    <source>
        <dbReference type="ARBA" id="ARBA00004651"/>
    </source>
</evidence>
<feature type="transmembrane region" description="Helical" evidence="6">
    <location>
        <begin position="238"/>
        <end position="258"/>
    </location>
</feature>
<feature type="transmembrane region" description="Helical" evidence="6">
    <location>
        <begin position="7"/>
        <end position="28"/>
    </location>
</feature>
<evidence type="ECO:0000256" key="2">
    <source>
        <dbReference type="ARBA" id="ARBA00022475"/>
    </source>
</evidence>
<gene>
    <name evidence="7" type="ORF">QEZ41_10325</name>
</gene>
<accession>A0ABT7SSX0</accession>
<feature type="transmembrane region" description="Helical" evidence="6">
    <location>
        <begin position="155"/>
        <end position="173"/>
    </location>
</feature>
<dbReference type="RefSeq" id="WP_289411445.1">
    <property type="nucleotide sequence ID" value="NZ_JAUCDY010000014.1"/>
</dbReference>
<keyword evidence="3 6" id="KW-0812">Transmembrane</keyword>
<evidence type="ECO:0000256" key="5">
    <source>
        <dbReference type="ARBA" id="ARBA00023136"/>
    </source>
</evidence>
<evidence type="ECO:0000256" key="3">
    <source>
        <dbReference type="ARBA" id="ARBA00022692"/>
    </source>
</evidence>
<reference evidence="7 8" key="1">
    <citation type="submission" date="2023-06" db="EMBL/GenBank/DDBJ databases">
        <title>Thiopseudomonas sp. CY1220 draft genome sequence.</title>
        <authorList>
            <person name="Zhao G."/>
            <person name="An M."/>
        </authorList>
    </citation>
    <scope>NUCLEOTIDE SEQUENCE [LARGE SCALE GENOMIC DNA]</scope>
    <source>
        <strain evidence="7 8">CY1220</strain>
    </source>
</reference>
<feature type="transmembrane region" description="Helical" evidence="6">
    <location>
        <begin position="130"/>
        <end position="148"/>
    </location>
</feature>
<dbReference type="PANTHER" id="PTHR10010:SF46">
    <property type="entry name" value="SODIUM-DEPENDENT PHOSPHATE TRANSPORT PROTEIN 2B"/>
    <property type="match status" value="1"/>
</dbReference>
<keyword evidence="5 6" id="KW-0472">Membrane</keyword>
<dbReference type="Proteomes" id="UP001241056">
    <property type="component" value="Unassembled WGS sequence"/>
</dbReference>
<evidence type="ECO:0000313" key="8">
    <source>
        <dbReference type="Proteomes" id="UP001241056"/>
    </source>
</evidence>
<dbReference type="PANTHER" id="PTHR10010">
    <property type="entry name" value="SOLUTE CARRIER FAMILY 34 SODIUM PHOSPHATE , MEMBER 2-RELATED"/>
    <property type="match status" value="1"/>
</dbReference>
<dbReference type="Pfam" id="PF02690">
    <property type="entry name" value="Na_Pi_cotrans"/>
    <property type="match status" value="1"/>
</dbReference>
<evidence type="ECO:0000313" key="7">
    <source>
        <dbReference type="EMBL" id="MDM7858662.1"/>
    </source>
</evidence>
<dbReference type="InterPro" id="IPR003841">
    <property type="entry name" value="Na/Pi_transpt"/>
</dbReference>
<organism evidence="7 8">
    <name type="scientific">Thiopseudomonas acetoxidans</name>
    <dbReference type="NCBI Taxonomy" id="3041622"/>
    <lineage>
        <taxon>Bacteria</taxon>
        <taxon>Pseudomonadati</taxon>
        <taxon>Pseudomonadota</taxon>
        <taxon>Gammaproteobacteria</taxon>
        <taxon>Pseudomonadales</taxon>
        <taxon>Pseudomonadaceae</taxon>
        <taxon>Thiopseudomonas</taxon>
    </lineage>
</organism>
<sequence length="616" mass="68269">MALTKKYFFLLLAAIVLSISFWYSTAWLRLSSGIALFLFGMQCLEEGLKQLAGGKLEQWLERSTATQFKGFLFGMVGTMVLQSTTLMSMLTIAFISTGLIQLAGGISILLGINLGTSGGMWLLAAAGQNVSLSPLALPMLVFGVLAGFQGDKGKAAGRIIFGVAFIFMGIEQMKGGFADLGGSLDLTEQIKTGYVGQLIFVAMGMALTAMLMSSHATLMLVLAALAAGQIELWQGMSIAIGGSVGSSINVAIMGWLSGNRSGQRLALVHTMFNIVTGVVTFVLLTPLLWLVQTIMVDGNSLLQLALFQTIFNLTGVTIFWPIQRWLEQALLRYLPDPVEPAVLITDKKTPEPSLQEQLIVPVTKARYLSDSALTSADTASRAVVQELQHLGRLSLEVICHALYQPVAQLTASRVDETCLNARPDDVTSLDAELLYQRHIKGVYSDLLSFMSRLTVEMDEEHQSFLLTCQLAALQLVDAVKDAKHLQKNLGRYLRDDRSYVHNHYLDLRRHLLWVLRQVREVSRLDLPDDIWRNRLEWLDKQAAKFDTEFRQRIFSEVRKQQLDSMQASSLINDLGYSSRITQSLRNVLQLGLMEENQLLRGLRHLVGDEEAPLIEL</sequence>
<keyword evidence="8" id="KW-1185">Reference proteome</keyword>
<keyword evidence="2" id="KW-1003">Cell membrane</keyword>
<evidence type="ECO:0000256" key="4">
    <source>
        <dbReference type="ARBA" id="ARBA00022989"/>
    </source>
</evidence>
<feature type="transmembrane region" description="Helical" evidence="6">
    <location>
        <begin position="193"/>
        <end position="226"/>
    </location>
</feature>
<dbReference type="NCBIfam" id="NF037997">
    <property type="entry name" value="Na_Pi_symport"/>
    <property type="match status" value="1"/>
</dbReference>
<feature type="transmembrane region" description="Helical" evidence="6">
    <location>
        <begin position="270"/>
        <end position="289"/>
    </location>
</feature>
<comment type="subcellular location">
    <subcellularLocation>
        <location evidence="1">Cell membrane</location>
        <topology evidence="1">Multi-pass membrane protein</topology>
    </subcellularLocation>
</comment>
<protein>
    <submittedName>
        <fullName evidence="7">Na/Pi symporter</fullName>
    </submittedName>
</protein>
<proteinExistence type="predicted"/>
<keyword evidence="4 6" id="KW-1133">Transmembrane helix</keyword>